<feature type="transmembrane region" description="Helical" evidence="1">
    <location>
        <begin position="124"/>
        <end position="143"/>
    </location>
</feature>
<dbReference type="EMBL" id="CP114767">
    <property type="protein sequence ID" value="WBA41996.1"/>
    <property type="molecule type" value="Genomic_DNA"/>
</dbReference>
<gene>
    <name evidence="2" type="ORF">O3303_00190</name>
</gene>
<feature type="transmembrane region" description="Helical" evidence="1">
    <location>
        <begin position="155"/>
        <end position="179"/>
    </location>
</feature>
<dbReference type="RefSeq" id="WP_269560055.1">
    <property type="nucleotide sequence ID" value="NZ_CP114767.1"/>
</dbReference>
<feature type="transmembrane region" description="Helical" evidence="1">
    <location>
        <begin position="73"/>
        <end position="91"/>
    </location>
</feature>
<evidence type="ECO:0000313" key="2">
    <source>
        <dbReference type="EMBL" id="WBA41996.1"/>
    </source>
</evidence>
<protein>
    <submittedName>
        <fullName evidence="2">Uncharacterized protein</fullName>
    </submittedName>
</protein>
<name>A0ABY7LQ12_9BACT</name>
<keyword evidence="3" id="KW-1185">Reference proteome</keyword>
<evidence type="ECO:0000313" key="3">
    <source>
        <dbReference type="Proteomes" id="UP001211005"/>
    </source>
</evidence>
<sequence length="208" mass="23547">MELDDFRRQWKQPVAADFPADLLDADALTQLLARGPSNPVSKMQRNARVEMALTAGLMLLPFAAMRLNKPVTVFWAVLMLLLGAGQLYYYYYKLGVLRRMATVEGNVRDHLRKLCLELRRLLRFLYRVTLVTGPVTLALLFGSEVYQEMGRPGGARVALLAIVAGVLVVLGFLLQLALIRGTRLYLQRLYGQHLDRLEASLRELEDTE</sequence>
<evidence type="ECO:0000256" key="1">
    <source>
        <dbReference type="SAM" id="Phobius"/>
    </source>
</evidence>
<organism evidence="2 3">
    <name type="scientific">Hymenobacter canadensis</name>
    <dbReference type="NCBI Taxonomy" id="2999067"/>
    <lineage>
        <taxon>Bacteria</taxon>
        <taxon>Pseudomonadati</taxon>
        <taxon>Bacteroidota</taxon>
        <taxon>Cytophagia</taxon>
        <taxon>Cytophagales</taxon>
        <taxon>Hymenobacteraceae</taxon>
        <taxon>Hymenobacter</taxon>
    </lineage>
</organism>
<keyword evidence="1" id="KW-0812">Transmembrane</keyword>
<proteinExistence type="predicted"/>
<keyword evidence="1" id="KW-1133">Transmembrane helix</keyword>
<reference evidence="2 3" key="1">
    <citation type="submission" date="2022-12" db="EMBL/GenBank/DDBJ databases">
        <title>Hymenobacter canadensis sp. nov. isolated from lake water of the Cambridge Bay, Canada.</title>
        <authorList>
            <person name="Kim W.H."/>
            <person name="Lee Y.M."/>
        </authorList>
    </citation>
    <scope>NUCLEOTIDE SEQUENCE [LARGE SCALE GENOMIC DNA]</scope>
    <source>
        <strain evidence="2 3">PAMC 29467</strain>
    </source>
</reference>
<accession>A0ABY7LQ12</accession>
<dbReference type="Proteomes" id="UP001211005">
    <property type="component" value="Chromosome"/>
</dbReference>
<keyword evidence="1" id="KW-0472">Membrane</keyword>